<dbReference type="SUPFAM" id="SSF46785">
    <property type="entry name" value="Winged helix' DNA-binding domain"/>
    <property type="match status" value="1"/>
</dbReference>
<evidence type="ECO:0000313" key="2">
    <source>
        <dbReference type="Proteomes" id="UP000636110"/>
    </source>
</evidence>
<protein>
    <recommendedName>
        <fullName evidence="3">Ferric uptake regulator family protein</fullName>
    </recommendedName>
</protein>
<comment type="caution">
    <text evidence="1">The sequence shown here is derived from an EMBL/GenBank/DDBJ whole genome shotgun (WGS) entry which is preliminary data.</text>
</comment>
<name>A0ABR6EXW8_9SPHI</name>
<dbReference type="InterPro" id="IPR002481">
    <property type="entry name" value="FUR"/>
</dbReference>
<evidence type="ECO:0008006" key="3">
    <source>
        <dbReference type="Google" id="ProtNLM"/>
    </source>
</evidence>
<keyword evidence="2" id="KW-1185">Reference proteome</keyword>
<proteinExistence type="predicted"/>
<dbReference type="InterPro" id="IPR036390">
    <property type="entry name" value="WH_DNA-bd_sf"/>
</dbReference>
<dbReference type="Gene3D" id="1.10.10.10">
    <property type="entry name" value="Winged helix-like DNA-binding domain superfamily/Winged helix DNA-binding domain"/>
    <property type="match status" value="1"/>
</dbReference>
<dbReference type="RefSeq" id="WP_182958612.1">
    <property type="nucleotide sequence ID" value="NZ_WNXC01000005.1"/>
</dbReference>
<sequence length="79" mass="8900">MKVQQGISGISKIILQYMEENGDGLDAEALWLKLRKQGHQMCVCSVYLNLKTLAKLNRLKKTQTADRKYVYALNVTGIG</sequence>
<evidence type="ECO:0000313" key="1">
    <source>
        <dbReference type="EMBL" id="MBB2150085.1"/>
    </source>
</evidence>
<organism evidence="1 2">
    <name type="scientific">Pedobacter gandavensis</name>
    <dbReference type="NCBI Taxonomy" id="2679963"/>
    <lineage>
        <taxon>Bacteria</taxon>
        <taxon>Pseudomonadati</taxon>
        <taxon>Bacteroidota</taxon>
        <taxon>Sphingobacteriia</taxon>
        <taxon>Sphingobacteriales</taxon>
        <taxon>Sphingobacteriaceae</taxon>
        <taxon>Pedobacter</taxon>
    </lineage>
</organism>
<reference evidence="1 2" key="1">
    <citation type="submission" date="2019-11" db="EMBL/GenBank/DDBJ databases">
        <title>Description of Pedobacter sp. LMG 31462T.</title>
        <authorList>
            <person name="Carlier A."/>
            <person name="Qi S."/>
            <person name="Vandamme P."/>
        </authorList>
    </citation>
    <scope>NUCLEOTIDE SEQUENCE [LARGE SCALE GENOMIC DNA]</scope>
    <source>
        <strain evidence="1 2">LMG 31462</strain>
    </source>
</reference>
<dbReference type="Proteomes" id="UP000636110">
    <property type="component" value="Unassembled WGS sequence"/>
</dbReference>
<dbReference type="Pfam" id="PF01475">
    <property type="entry name" value="FUR"/>
    <property type="match status" value="1"/>
</dbReference>
<dbReference type="InterPro" id="IPR036388">
    <property type="entry name" value="WH-like_DNA-bd_sf"/>
</dbReference>
<gene>
    <name evidence="1" type="ORF">GM920_14375</name>
</gene>
<dbReference type="EMBL" id="WNXC01000005">
    <property type="protein sequence ID" value="MBB2150085.1"/>
    <property type="molecule type" value="Genomic_DNA"/>
</dbReference>
<accession>A0ABR6EXW8</accession>